<dbReference type="FunFam" id="3.20.20.70:FF:000059">
    <property type="entry name" value="N-ethylmaleimide reductase, FMN-linked"/>
    <property type="match status" value="1"/>
</dbReference>
<dbReference type="EMBL" id="JABFCN010000003">
    <property type="protein sequence ID" value="NNU35602.1"/>
    <property type="molecule type" value="Genomic_DNA"/>
</dbReference>
<name>A0A7Y3S259_9HYPH</name>
<keyword evidence="3" id="KW-0560">Oxidoreductase</keyword>
<accession>A0A7Y3S259</accession>
<gene>
    <name evidence="5" type="ORF">G9X64_03625</name>
</gene>
<dbReference type="InterPro" id="IPR001155">
    <property type="entry name" value="OxRdtase_FMN_N"/>
</dbReference>
<protein>
    <submittedName>
        <fullName evidence="5">Alkene reductase</fullName>
    </submittedName>
</protein>
<reference evidence="5 6" key="1">
    <citation type="submission" date="2020-02" db="EMBL/GenBank/DDBJ databases">
        <authorList>
            <person name="Sun Q."/>
        </authorList>
    </citation>
    <scope>NUCLEOTIDE SEQUENCE [LARGE SCALE GENOMIC DNA]</scope>
    <source>
        <strain evidence="5 6">CCBAU 03386</strain>
    </source>
</reference>
<organism evidence="5 6">
    <name type="scientific">Rhizobium sophorae</name>
    <dbReference type="NCBI Taxonomy" id="1535242"/>
    <lineage>
        <taxon>Bacteria</taxon>
        <taxon>Pseudomonadati</taxon>
        <taxon>Pseudomonadota</taxon>
        <taxon>Alphaproteobacteria</taxon>
        <taxon>Hyphomicrobiales</taxon>
        <taxon>Rhizobiaceae</taxon>
        <taxon>Rhizobium/Agrobacterium group</taxon>
        <taxon>Rhizobium</taxon>
    </lineage>
</organism>
<proteinExistence type="inferred from homology"/>
<dbReference type="PANTHER" id="PTHR22893:SF91">
    <property type="entry name" value="NADPH DEHYDROGENASE 2-RELATED"/>
    <property type="match status" value="1"/>
</dbReference>
<evidence type="ECO:0000313" key="5">
    <source>
        <dbReference type="EMBL" id="NNU35602.1"/>
    </source>
</evidence>
<evidence type="ECO:0000256" key="2">
    <source>
        <dbReference type="ARBA" id="ARBA00005979"/>
    </source>
</evidence>
<comment type="caution">
    <text evidence="5">The sequence shown here is derived from an EMBL/GenBank/DDBJ whole genome shotgun (WGS) entry which is preliminary data.</text>
</comment>
<feature type="domain" description="NADH:flavin oxidoreductase/NADH oxidase N-terminal" evidence="4">
    <location>
        <begin position="12"/>
        <end position="352"/>
    </location>
</feature>
<evidence type="ECO:0000313" key="6">
    <source>
        <dbReference type="Proteomes" id="UP000519972"/>
    </source>
</evidence>
<dbReference type="Gene3D" id="3.20.20.70">
    <property type="entry name" value="Aldolase class I"/>
    <property type="match status" value="1"/>
</dbReference>
<dbReference type="GO" id="GO:0016628">
    <property type="term" value="F:oxidoreductase activity, acting on the CH-CH group of donors, NAD or NADP as acceptor"/>
    <property type="evidence" value="ECO:0007669"/>
    <property type="project" value="UniProtKB-ARBA"/>
</dbReference>
<dbReference type="GO" id="GO:0010181">
    <property type="term" value="F:FMN binding"/>
    <property type="evidence" value="ECO:0007669"/>
    <property type="project" value="InterPro"/>
</dbReference>
<dbReference type="InterPro" id="IPR013785">
    <property type="entry name" value="Aldolase_TIM"/>
</dbReference>
<comment type="similarity">
    <text evidence="2">Belongs to the NADH:flavin oxidoreductase/NADH oxidase family.</text>
</comment>
<dbReference type="Pfam" id="PF00724">
    <property type="entry name" value="Oxidored_FMN"/>
    <property type="match status" value="1"/>
</dbReference>
<evidence type="ECO:0000256" key="1">
    <source>
        <dbReference type="ARBA" id="ARBA00001917"/>
    </source>
</evidence>
<dbReference type="SUPFAM" id="SSF51395">
    <property type="entry name" value="FMN-linked oxidoreductases"/>
    <property type="match status" value="1"/>
</dbReference>
<evidence type="ECO:0000256" key="3">
    <source>
        <dbReference type="ARBA" id="ARBA00023002"/>
    </source>
</evidence>
<sequence length="384" mass="41619">MSLQHSATARTLFTPVRIGPFTLKHRIVLPPLSRLRAQPGTAIPSELQLEYYSQRASDGGLIIAEATAIAASARGYYHAPGLYSDEQVAGWKRITDAVHARGGIFFTQLWHAGRTSHIEITGSQPVTASVDPAYWADTSVMVDAPDGFKPASPHRALETAEIATIVEQYRDAARNAKRAGFDGVELMAANGHLIDQFLQDNANKRTDRYGGSIENRARLLLEVVNTLTEVWGADRVGVRLAPSNSFNGMGDSDPRALFGYVVQQMDALGIAYLHIIEPRVKGADTIAESQPPVASQQLGKLFRGPVIAAGGFNPATAEATVATGDANLIAFGRHFVANPDLPKRIERGLPLNPYDRSTFYAFDARGYTDYPFYDTSLANPLPAA</sequence>
<comment type="cofactor">
    <cofactor evidence="1">
        <name>FMN</name>
        <dbReference type="ChEBI" id="CHEBI:58210"/>
    </cofactor>
</comment>
<dbReference type="InterPro" id="IPR045247">
    <property type="entry name" value="Oye-like"/>
</dbReference>
<evidence type="ECO:0000259" key="4">
    <source>
        <dbReference type="Pfam" id="PF00724"/>
    </source>
</evidence>
<keyword evidence="6" id="KW-1185">Reference proteome</keyword>
<dbReference type="Proteomes" id="UP000519972">
    <property type="component" value="Unassembled WGS sequence"/>
</dbReference>
<dbReference type="CDD" id="cd02933">
    <property type="entry name" value="OYE_like_FMN"/>
    <property type="match status" value="1"/>
</dbReference>
<dbReference type="RefSeq" id="WP_171375939.1">
    <property type="nucleotide sequence ID" value="NZ_JABFCN010000003.1"/>
</dbReference>
<dbReference type="GO" id="GO:0005829">
    <property type="term" value="C:cytosol"/>
    <property type="evidence" value="ECO:0007669"/>
    <property type="project" value="UniProtKB-ARBA"/>
</dbReference>
<dbReference type="AlphaFoldDB" id="A0A7Y3S259"/>
<dbReference type="PANTHER" id="PTHR22893">
    <property type="entry name" value="NADH OXIDOREDUCTASE-RELATED"/>
    <property type="match status" value="1"/>
</dbReference>